<dbReference type="OrthoDB" id="41532at2759"/>
<sequence>MIQQTDRPVLAIRQAVFPQDLPVVTSLFSAYVASLGIDLSYQNYSDEVLNLPGKYAEANGGALFLASLESSPDDIIGCACLRALAPPEKGEVKRFYIKPHSRRLGAGRKLLECVIQEARKLGYEELYLDTLETMTAARGLYSAFGFKEIENYYGSPLKGTVFFKLRLEGGDSLQPQSAPP</sequence>
<keyword evidence="2" id="KW-0808">Transferase</keyword>
<dbReference type="PROSITE" id="PS51186">
    <property type="entry name" value="GNAT"/>
    <property type="match status" value="1"/>
</dbReference>
<dbReference type="GO" id="GO:0016747">
    <property type="term" value="F:acyltransferase activity, transferring groups other than amino-acyl groups"/>
    <property type="evidence" value="ECO:0007669"/>
    <property type="project" value="InterPro"/>
</dbReference>
<protein>
    <submittedName>
        <fullName evidence="2">Acetyltransferase</fullName>
    </submittedName>
</protein>
<evidence type="ECO:0000313" key="3">
    <source>
        <dbReference type="Proteomes" id="UP000799440"/>
    </source>
</evidence>
<dbReference type="AlphaFoldDB" id="A0A6A6VBS1"/>
<dbReference type="InterPro" id="IPR016181">
    <property type="entry name" value="Acyl_CoA_acyltransferase"/>
</dbReference>
<dbReference type="CDD" id="cd04301">
    <property type="entry name" value="NAT_SF"/>
    <property type="match status" value="1"/>
</dbReference>
<dbReference type="Pfam" id="PF00583">
    <property type="entry name" value="Acetyltransf_1"/>
    <property type="match status" value="1"/>
</dbReference>
<keyword evidence="3" id="KW-1185">Reference proteome</keyword>
<proteinExistence type="predicted"/>
<dbReference type="PANTHER" id="PTHR43305">
    <property type="entry name" value="FAMILY N-ACETYLTRANSFERASE, PUTATIVE (AFU_ORTHOLOGUE AFUA_2G01380)-RELATED"/>
    <property type="match status" value="1"/>
</dbReference>
<accession>A0A6A6VBS1</accession>
<dbReference type="InterPro" id="IPR000182">
    <property type="entry name" value="GNAT_dom"/>
</dbReference>
<reference evidence="2" key="1">
    <citation type="journal article" date="2020" name="Stud. Mycol.">
        <title>101 Dothideomycetes genomes: a test case for predicting lifestyles and emergence of pathogens.</title>
        <authorList>
            <person name="Haridas S."/>
            <person name="Albert R."/>
            <person name="Binder M."/>
            <person name="Bloem J."/>
            <person name="Labutti K."/>
            <person name="Salamov A."/>
            <person name="Andreopoulos B."/>
            <person name="Baker S."/>
            <person name="Barry K."/>
            <person name="Bills G."/>
            <person name="Bluhm B."/>
            <person name="Cannon C."/>
            <person name="Castanera R."/>
            <person name="Culley D."/>
            <person name="Daum C."/>
            <person name="Ezra D."/>
            <person name="Gonzalez J."/>
            <person name="Henrissat B."/>
            <person name="Kuo A."/>
            <person name="Liang C."/>
            <person name="Lipzen A."/>
            <person name="Lutzoni F."/>
            <person name="Magnuson J."/>
            <person name="Mondo S."/>
            <person name="Nolan M."/>
            <person name="Ohm R."/>
            <person name="Pangilinan J."/>
            <person name="Park H.-J."/>
            <person name="Ramirez L."/>
            <person name="Alfaro M."/>
            <person name="Sun H."/>
            <person name="Tritt A."/>
            <person name="Yoshinaga Y."/>
            <person name="Zwiers L.-H."/>
            <person name="Turgeon B."/>
            <person name="Goodwin S."/>
            <person name="Spatafora J."/>
            <person name="Crous P."/>
            <person name="Grigoriev I."/>
        </authorList>
    </citation>
    <scope>NUCLEOTIDE SEQUENCE</scope>
    <source>
        <strain evidence="2">CBS 119925</strain>
    </source>
</reference>
<dbReference type="PANTHER" id="PTHR43305:SF1">
    <property type="entry name" value="FAMILY N-ACETYLTRANSFERASE, PUTATIVE (AFU_ORTHOLOGUE AFUA_2G01380)-RELATED"/>
    <property type="match status" value="1"/>
</dbReference>
<dbReference type="Proteomes" id="UP000799440">
    <property type="component" value="Unassembled WGS sequence"/>
</dbReference>
<evidence type="ECO:0000259" key="1">
    <source>
        <dbReference type="PROSITE" id="PS51186"/>
    </source>
</evidence>
<gene>
    <name evidence="2" type="ORF">M011DRAFT_73800</name>
</gene>
<dbReference type="EMBL" id="MU006575">
    <property type="protein sequence ID" value="KAF2747010.1"/>
    <property type="molecule type" value="Genomic_DNA"/>
</dbReference>
<feature type="domain" description="N-acetyltransferase" evidence="1">
    <location>
        <begin position="10"/>
        <end position="168"/>
    </location>
</feature>
<dbReference type="InterPro" id="IPR052777">
    <property type="entry name" value="Acetyltransferase_Enz"/>
</dbReference>
<name>A0A6A6VBS1_9PLEO</name>
<organism evidence="2 3">
    <name type="scientific">Sporormia fimetaria CBS 119925</name>
    <dbReference type="NCBI Taxonomy" id="1340428"/>
    <lineage>
        <taxon>Eukaryota</taxon>
        <taxon>Fungi</taxon>
        <taxon>Dikarya</taxon>
        <taxon>Ascomycota</taxon>
        <taxon>Pezizomycotina</taxon>
        <taxon>Dothideomycetes</taxon>
        <taxon>Pleosporomycetidae</taxon>
        <taxon>Pleosporales</taxon>
        <taxon>Sporormiaceae</taxon>
        <taxon>Sporormia</taxon>
    </lineage>
</organism>
<dbReference type="SUPFAM" id="SSF55729">
    <property type="entry name" value="Acyl-CoA N-acyltransferases (Nat)"/>
    <property type="match status" value="1"/>
</dbReference>
<evidence type="ECO:0000313" key="2">
    <source>
        <dbReference type="EMBL" id="KAF2747010.1"/>
    </source>
</evidence>
<dbReference type="Gene3D" id="3.40.630.30">
    <property type="match status" value="1"/>
</dbReference>